<dbReference type="AlphaFoldDB" id="N1PR34"/>
<feature type="signal peptide" evidence="1">
    <location>
        <begin position="1"/>
        <end position="16"/>
    </location>
</feature>
<sequence>MKSFIAASALAALAAASPVPQTGITTTCRFTGMSLRSASPIHFGQINANSNAFYIGKNTTTSCPTDNAAIAPTCATVNTNETIFDFTDGQGTLSLSTLVPGGQQVYVTEGDDATGQLAGQLKFTTAHSAATSGAALYDGFSIISDQDLQFEGKDWFACPIDDFNSGYGIWAVSRVAGSNAGDDCLEFSWRTVQVADGTESAYQYE</sequence>
<gene>
    <name evidence="2" type="ORF">DOTSEDRAFT_70057</name>
</gene>
<keyword evidence="3" id="KW-1185">Reference proteome</keyword>
<dbReference type="PANTHER" id="PTHR42047:SF1">
    <property type="entry name" value="PROTEIN, PUTATIVE (AFU_ORTHOLOGUE AFUA_6G03560)-RELATED"/>
    <property type="match status" value="1"/>
</dbReference>
<organism evidence="2 3">
    <name type="scientific">Dothistroma septosporum (strain NZE10 / CBS 128990)</name>
    <name type="common">Red band needle blight fungus</name>
    <name type="synonym">Mycosphaerella pini</name>
    <dbReference type="NCBI Taxonomy" id="675120"/>
    <lineage>
        <taxon>Eukaryota</taxon>
        <taxon>Fungi</taxon>
        <taxon>Dikarya</taxon>
        <taxon>Ascomycota</taxon>
        <taxon>Pezizomycotina</taxon>
        <taxon>Dothideomycetes</taxon>
        <taxon>Dothideomycetidae</taxon>
        <taxon>Mycosphaerellales</taxon>
        <taxon>Mycosphaerellaceae</taxon>
        <taxon>Dothistroma</taxon>
    </lineage>
</organism>
<dbReference type="InterPro" id="IPR052820">
    <property type="entry name" value="PhiA_domain"/>
</dbReference>
<evidence type="ECO:0000313" key="3">
    <source>
        <dbReference type="Proteomes" id="UP000016933"/>
    </source>
</evidence>
<protein>
    <submittedName>
        <fullName evidence="2">Uncharacterized protein</fullName>
    </submittedName>
</protein>
<evidence type="ECO:0000313" key="2">
    <source>
        <dbReference type="EMBL" id="EME45906.1"/>
    </source>
</evidence>
<dbReference type="HOGENOM" id="CLU_078556_2_0_1"/>
<name>N1PR34_DOTSN</name>
<dbReference type="EMBL" id="KB446537">
    <property type="protein sequence ID" value="EME45906.1"/>
    <property type="molecule type" value="Genomic_DNA"/>
</dbReference>
<proteinExistence type="predicted"/>
<evidence type="ECO:0000256" key="1">
    <source>
        <dbReference type="SAM" id="SignalP"/>
    </source>
</evidence>
<dbReference type="eggNOG" id="ENOG502S6B1">
    <property type="taxonomic scope" value="Eukaryota"/>
</dbReference>
<dbReference type="Proteomes" id="UP000016933">
    <property type="component" value="Unassembled WGS sequence"/>
</dbReference>
<reference evidence="3" key="1">
    <citation type="journal article" date="2012" name="PLoS Genet.">
        <title>The genomes of the fungal plant pathogens Cladosporium fulvum and Dothistroma septosporum reveal adaptation to different hosts and lifestyles but also signatures of common ancestry.</title>
        <authorList>
            <person name="de Wit P.J.G.M."/>
            <person name="van der Burgt A."/>
            <person name="Oekmen B."/>
            <person name="Stergiopoulos I."/>
            <person name="Abd-Elsalam K.A."/>
            <person name="Aerts A.L."/>
            <person name="Bahkali A.H."/>
            <person name="Beenen H.G."/>
            <person name="Chettri P."/>
            <person name="Cox M.P."/>
            <person name="Datema E."/>
            <person name="de Vries R.P."/>
            <person name="Dhillon B."/>
            <person name="Ganley A.R."/>
            <person name="Griffiths S.A."/>
            <person name="Guo Y."/>
            <person name="Hamelin R.C."/>
            <person name="Henrissat B."/>
            <person name="Kabir M.S."/>
            <person name="Jashni M.K."/>
            <person name="Kema G."/>
            <person name="Klaubauf S."/>
            <person name="Lapidus A."/>
            <person name="Levasseur A."/>
            <person name="Lindquist E."/>
            <person name="Mehrabi R."/>
            <person name="Ohm R.A."/>
            <person name="Owen T.J."/>
            <person name="Salamov A."/>
            <person name="Schwelm A."/>
            <person name="Schijlen E."/>
            <person name="Sun H."/>
            <person name="van den Burg H.A."/>
            <person name="van Ham R.C.H.J."/>
            <person name="Zhang S."/>
            <person name="Goodwin S.B."/>
            <person name="Grigoriev I.V."/>
            <person name="Collemare J."/>
            <person name="Bradshaw R.E."/>
        </authorList>
    </citation>
    <scope>NUCLEOTIDE SEQUENCE [LARGE SCALE GENOMIC DNA]</scope>
    <source>
        <strain evidence="3">NZE10 / CBS 128990</strain>
    </source>
</reference>
<dbReference type="OMA" id="GKDWFAC"/>
<keyword evidence="1" id="KW-0732">Signal</keyword>
<reference evidence="2 3" key="2">
    <citation type="journal article" date="2012" name="PLoS Pathog.">
        <title>Diverse lifestyles and strategies of plant pathogenesis encoded in the genomes of eighteen Dothideomycetes fungi.</title>
        <authorList>
            <person name="Ohm R.A."/>
            <person name="Feau N."/>
            <person name="Henrissat B."/>
            <person name="Schoch C.L."/>
            <person name="Horwitz B.A."/>
            <person name="Barry K.W."/>
            <person name="Condon B.J."/>
            <person name="Copeland A.C."/>
            <person name="Dhillon B."/>
            <person name="Glaser F."/>
            <person name="Hesse C.N."/>
            <person name="Kosti I."/>
            <person name="LaButti K."/>
            <person name="Lindquist E.A."/>
            <person name="Lucas S."/>
            <person name="Salamov A.A."/>
            <person name="Bradshaw R.E."/>
            <person name="Ciuffetti L."/>
            <person name="Hamelin R.C."/>
            <person name="Kema G.H.J."/>
            <person name="Lawrence C."/>
            <person name="Scott J.A."/>
            <person name="Spatafora J.W."/>
            <person name="Turgeon B.G."/>
            <person name="de Wit P.J.G.M."/>
            <person name="Zhong S."/>
            <person name="Goodwin S.B."/>
            <person name="Grigoriev I.V."/>
        </authorList>
    </citation>
    <scope>NUCLEOTIDE SEQUENCE [LARGE SCALE GENOMIC DNA]</scope>
    <source>
        <strain evidence="3">NZE10 / CBS 128990</strain>
    </source>
</reference>
<dbReference type="PANTHER" id="PTHR42047">
    <property type="entry name" value="PROTEIN, PUTATIVE (AFU_ORTHOLOGUE AFUA_6G03560)-RELATED"/>
    <property type="match status" value="1"/>
</dbReference>
<accession>N1PR34</accession>
<feature type="chain" id="PRO_5005690594" evidence="1">
    <location>
        <begin position="17"/>
        <end position="205"/>
    </location>
</feature>
<dbReference type="OrthoDB" id="5430620at2759"/>